<dbReference type="Pfam" id="PF10145">
    <property type="entry name" value="PhageMin_Tail"/>
    <property type="match status" value="1"/>
</dbReference>
<keyword evidence="3" id="KW-1185">Reference proteome</keyword>
<feature type="non-terminal residue" evidence="2">
    <location>
        <position position="1"/>
    </location>
</feature>
<protein>
    <recommendedName>
        <fullName evidence="1">Phage tail tape measure protein domain-containing protein</fullName>
    </recommendedName>
</protein>
<evidence type="ECO:0000313" key="2">
    <source>
        <dbReference type="EMBL" id="KPV46244.1"/>
    </source>
</evidence>
<reference evidence="2 3" key="1">
    <citation type="submission" date="2015-09" db="EMBL/GenBank/DDBJ databases">
        <title>Draft genome sequence of Kouleothrix aurantiaca JCM 19913.</title>
        <authorList>
            <person name="Hemp J."/>
        </authorList>
    </citation>
    <scope>NUCLEOTIDE SEQUENCE [LARGE SCALE GENOMIC DNA]</scope>
    <source>
        <strain evidence="2 3">COM-B</strain>
    </source>
</reference>
<dbReference type="EMBL" id="LJCR01003600">
    <property type="protein sequence ID" value="KPV46244.1"/>
    <property type="molecule type" value="Genomic_DNA"/>
</dbReference>
<sequence>CIRDRATIAAGGLRTALDLAAASETGIAESAEILAKQLGVWVDAAADATVKSHFLGEAADLLSQAANASTVDVSDLALGLANSGKAADIAGLSFRETVTGMALISSGFSSAADAGTSFKTFISALQPATDKQADAMKKLNLLTADGTSVFYDAQGSFIGLEQAAGILKTATEGLSEAEKEKN</sequence>
<feature type="non-terminal residue" evidence="2">
    <location>
        <position position="182"/>
    </location>
</feature>
<dbReference type="NCBIfam" id="TIGR01760">
    <property type="entry name" value="tape_meas_TP901"/>
    <property type="match status" value="1"/>
</dbReference>
<evidence type="ECO:0000313" key="3">
    <source>
        <dbReference type="Proteomes" id="UP000050509"/>
    </source>
</evidence>
<organism evidence="2 3">
    <name type="scientific">Kouleothrix aurantiaca</name>
    <dbReference type="NCBI Taxonomy" id="186479"/>
    <lineage>
        <taxon>Bacteria</taxon>
        <taxon>Bacillati</taxon>
        <taxon>Chloroflexota</taxon>
        <taxon>Chloroflexia</taxon>
        <taxon>Chloroflexales</taxon>
        <taxon>Roseiflexineae</taxon>
        <taxon>Roseiflexaceae</taxon>
        <taxon>Kouleothrix</taxon>
    </lineage>
</organism>
<comment type="caution">
    <text evidence="2">The sequence shown here is derived from an EMBL/GenBank/DDBJ whole genome shotgun (WGS) entry which is preliminary data.</text>
</comment>
<accession>A0A0P9CTJ9</accession>
<proteinExistence type="predicted"/>
<name>A0A0P9CTJ9_9CHLR</name>
<gene>
    <name evidence="2" type="ORF">SE17_43480</name>
</gene>
<dbReference type="AlphaFoldDB" id="A0A0P9CTJ9"/>
<dbReference type="InterPro" id="IPR010090">
    <property type="entry name" value="Phage_tape_meas"/>
</dbReference>
<dbReference type="Proteomes" id="UP000050509">
    <property type="component" value="Unassembled WGS sequence"/>
</dbReference>
<feature type="domain" description="Phage tail tape measure protein" evidence="1">
    <location>
        <begin position="9"/>
        <end position="180"/>
    </location>
</feature>
<evidence type="ECO:0000259" key="1">
    <source>
        <dbReference type="Pfam" id="PF10145"/>
    </source>
</evidence>